<dbReference type="Gene3D" id="3.40.395.10">
    <property type="entry name" value="Adenoviral Proteinase, Chain A"/>
    <property type="match status" value="1"/>
</dbReference>
<dbReference type="InterPro" id="IPR038765">
    <property type="entry name" value="Papain-like_cys_pep_sf"/>
</dbReference>
<protein>
    <submittedName>
        <fullName evidence="1">Uncharacterized protein</fullName>
    </submittedName>
</protein>
<proteinExistence type="predicted"/>
<dbReference type="AlphaFoldDB" id="A0A433A383"/>
<dbReference type="SUPFAM" id="SSF54001">
    <property type="entry name" value="Cysteine proteinases"/>
    <property type="match status" value="1"/>
</dbReference>
<keyword evidence="2" id="KW-1185">Reference proteome</keyword>
<name>A0A433A383_9FUNG</name>
<gene>
    <name evidence="1" type="ORF">BC936DRAFT_140899</name>
</gene>
<evidence type="ECO:0000313" key="2">
    <source>
        <dbReference type="Proteomes" id="UP000268093"/>
    </source>
</evidence>
<comment type="caution">
    <text evidence="1">The sequence shown here is derived from an EMBL/GenBank/DDBJ whole genome shotgun (WGS) entry which is preliminary data.</text>
</comment>
<evidence type="ECO:0000313" key="1">
    <source>
        <dbReference type="EMBL" id="RUO97147.1"/>
    </source>
</evidence>
<accession>A0A433A383</accession>
<dbReference type="EMBL" id="RBNI01018235">
    <property type="protein sequence ID" value="RUO97147.1"/>
    <property type="molecule type" value="Genomic_DNA"/>
</dbReference>
<organism evidence="1 2">
    <name type="scientific">Jimgerdemannia flammicorona</name>
    <dbReference type="NCBI Taxonomy" id="994334"/>
    <lineage>
        <taxon>Eukaryota</taxon>
        <taxon>Fungi</taxon>
        <taxon>Fungi incertae sedis</taxon>
        <taxon>Mucoromycota</taxon>
        <taxon>Mucoromycotina</taxon>
        <taxon>Endogonomycetes</taxon>
        <taxon>Endogonales</taxon>
        <taxon>Endogonaceae</taxon>
        <taxon>Jimgerdemannia</taxon>
    </lineage>
</organism>
<sequence length="195" mass="22103">MHAPDLPAAAFTARANSQTLILRRDGPYWLYCTDTDPRVRRFIGDQFVDSFEPPPELPTIFATLECLVSPGEASTGAIITQSRDTPAEVLDVEDYAPKHQRDWREVCENDLDCLRPGECLNDIVIDEYMSSVPQKSTPVTIFNTFFCVLWRKDPAKVIGKFDPYGNRFSLIPVHERFIVMDDDIYPHCLAGITGF</sequence>
<reference evidence="1 2" key="1">
    <citation type="journal article" date="2018" name="New Phytol.">
        <title>Phylogenomics of Endogonaceae and evolution of mycorrhizas within Mucoromycota.</title>
        <authorList>
            <person name="Chang Y."/>
            <person name="Desiro A."/>
            <person name="Na H."/>
            <person name="Sandor L."/>
            <person name="Lipzen A."/>
            <person name="Clum A."/>
            <person name="Barry K."/>
            <person name="Grigoriev I.V."/>
            <person name="Martin F.M."/>
            <person name="Stajich J.E."/>
            <person name="Smith M.E."/>
            <person name="Bonito G."/>
            <person name="Spatafora J.W."/>
        </authorList>
    </citation>
    <scope>NUCLEOTIDE SEQUENCE [LARGE SCALE GENOMIC DNA]</scope>
    <source>
        <strain evidence="1 2">GMNB39</strain>
    </source>
</reference>
<dbReference type="Proteomes" id="UP000268093">
    <property type="component" value="Unassembled WGS sequence"/>
</dbReference>